<dbReference type="Proteomes" id="UP001352852">
    <property type="component" value="Unassembled WGS sequence"/>
</dbReference>
<protein>
    <submittedName>
        <fullName evidence="1">Uncharacterized protein</fullName>
    </submittedName>
</protein>
<dbReference type="EMBL" id="JAHUTJ010019083">
    <property type="protein sequence ID" value="MED6271843.1"/>
    <property type="molecule type" value="Genomic_DNA"/>
</dbReference>
<accession>A0ABU7DDT4</accession>
<name>A0ABU7DDT4_9TELE</name>
<proteinExistence type="predicted"/>
<gene>
    <name evidence="1" type="ORF">CHARACLAT_024400</name>
</gene>
<sequence length="120" mass="13384">MSLSLVLEKNQLTSKWLPTAANLPKLCTLYKIQVGGISQQLSTLHSGTAGTVGCGDVKKKEKVLYSLKKIQPNLQAVIYFFDFSGMFQKIKKILCLLVTENKSFCFGFSLIETYRKGTEP</sequence>
<comment type="caution">
    <text evidence="1">The sequence shown here is derived from an EMBL/GenBank/DDBJ whole genome shotgun (WGS) entry which is preliminary data.</text>
</comment>
<organism evidence="1 2">
    <name type="scientific">Characodon lateralis</name>
    <dbReference type="NCBI Taxonomy" id="208331"/>
    <lineage>
        <taxon>Eukaryota</taxon>
        <taxon>Metazoa</taxon>
        <taxon>Chordata</taxon>
        <taxon>Craniata</taxon>
        <taxon>Vertebrata</taxon>
        <taxon>Euteleostomi</taxon>
        <taxon>Actinopterygii</taxon>
        <taxon>Neopterygii</taxon>
        <taxon>Teleostei</taxon>
        <taxon>Neoteleostei</taxon>
        <taxon>Acanthomorphata</taxon>
        <taxon>Ovalentaria</taxon>
        <taxon>Atherinomorphae</taxon>
        <taxon>Cyprinodontiformes</taxon>
        <taxon>Goodeidae</taxon>
        <taxon>Characodon</taxon>
    </lineage>
</organism>
<evidence type="ECO:0000313" key="1">
    <source>
        <dbReference type="EMBL" id="MED6271843.1"/>
    </source>
</evidence>
<keyword evidence="2" id="KW-1185">Reference proteome</keyword>
<reference evidence="1 2" key="1">
    <citation type="submission" date="2021-06" db="EMBL/GenBank/DDBJ databases">
        <authorList>
            <person name="Palmer J.M."/>
        </authorList>
    </citation>
    <scope>NUCLEOTIDE SEQUENCE [LARGE SCALE GENOMIC DNA]</scope>
    <source>
        <strain evidence="1 2">CL_MEX2019</strain>
        <tissue evidence="1">Muscle</tissue>
    </source>
</reference>
<evidence type="ECO:0000313" key="2">
    <source>
        <dbReference type="Proteomes" id="UP001352852"/>
    </source>
</evidence>